<evidence type="ECO:0000256" key="1">
    <source>
        <dbReference type="SAM" id="SignalP"/>
    </source>
</evidence>
<evidence type="ECO:0000313" key="3">
    <source>
        <dbReference type="Proteomes" id="UP000000787"/>
    </source>
</evidence>
<dbReference type="InParanoid" id="A9B743"/>
<dbReference type="HOGENOM" id="CLU_464431_0_0_0"/>
<sequence>MGRRWLKLVALCAIFLLGSIWLPAASAETSVVTLNDLALGTTSSISNDTMRIVHNGLAYFTANDQSNGWTLWRSDGTAAGTFRLTTAQQTNIIPQYLVGYGAYAYIATYTHTDGYSIWKTDGSPNSISKVVSFDSSSVTTGYVKISLMQVAQNTLYFFFAYESMVEVWKLDQALQPVRIKAFRASAMQFTVSSIDRLVEFNGAVYFLVSTTDIPFWGYFSDLWRTDGTPEGTYSVQVIDGRKYARVQGPVVAGGKLIFNSLLDGVVASNGYPNGSEPLFDTIEDGDAPMQLVSVNGIGLLTRYHGHRLWRTDGTVEGTYPIDVNPHGPDNLIFGPVVGNYLYFTAEHPSYGRELWRTNGTLAGTSLVIDGIAGPTSSNPINFATVGKQLYFTATNSQGGVQPWKLDCVGANPQMIGPIDSISANANPGMYLETPQGIVFAANTPALGHEPWLYRESGNTWLKSNAVVATASDQVAAIPVTIGNDGTIMQQTLELTLILTDRVEYLSDTSGITPTIQANSYAWKLDRIAANCNEHSFVVYVKLPSFSLNQHRPFTLQLSGMAPGDSANDNQVNGQLVVGTPLFLPAVQ</sequence>
<protein>
    <recommendedName>
        <fullName evidence="4">Hyalin repeat protein</fullName>
    </recommendedName>
</protein>
<dbReference type="Proteomes" id="UP000000787">
    <property type="component" value="Chromosome"/>
</dbReference>
<dbReference type="EMBL" id="CP000875">
    <property type="protein sequence ID" value="ABX05911.1"/>
    <property type="molecule type" value="Genomic_DNA"/>
</dbReference>
<dbReference type="BioCyc" id="HAUR316274:GHYA-3309-MONOMER"/>
<accession>A9B743</accession>
<dbReference type="eggNOG" id="COG1520">
    <property type="taxonomic scope" value="Bacteria"/>
</dbReference>
<evidence type="ECO:0008006" key="4">
    <source>
        <dbReference type="Google" id="ProtNLM"/>
    </source>
</evidence>
<keyword evidence="3" id="KW-1185">Reference proteome</keyword>
<feature type="chain" id="PRO_5002734600" description="Hyalin repeat protein" evidence="1">
    <location>
        <begin position="28"/>
        <end position="587"/>
    </location>
</feature>
<name>A9B743_HERA2</name>
<evidence type="ECO:0000313" key="2">
    <source>
        <dbReference type="EMBL" id="ABX05911.1"/>
    </source>
</evidence>
<gene>
    <name evidence="2" type="ordered locus">Haur_3274</name>
</gene>
<proteinExistence type="predicted"/>
<dbReference type="KEGG" id="hau:Haur_3274"/>
<dbReference type="STRING" id="316274.Haur_3274"/>
<reference evidence="2 3" key="1">
    <citation type="journal article" date="2011" name="Stand. Genomic Sci.">
        <title>Complete genome sequence of the filamentous gliding predatory bacterium Herpetosiphon aurantiacus type strain (114-95(T)).</title>
        <authorList>
            <person name="Kiss H."/>
            <person name="Nett M."/>
            <person name="Domin N."/>
            <person name="Martin K."/>
            <person name="Maresca J.A."/>
            <person name="Copeland A."/>
            <person name="Lapidus A."/>
            <person name="Lucas S."/>
            <person name="Berry K.W."/>
            <person name="Glavina Del Rio T."/>
            <person name="Dalin E."/>
            <person name="Tice H."/>
            <person name="Pitluck S."/>
            <person name="Richardson P."/>
            <person name="Bruce D."/>
            <person name="Goodwin L."/>
            <person name="Han C."/>
            <person name="Detter J.C."/>
            <person name="Schmutz J."/>
            <person name="Brettin T."/>
            <person name="Land M."/>
            <person name="Hauser L."/>
            <person name="Kyrpides N.C."/>
            <person name="Ivanova N."/>
            <person name="Goker M."/>
            <person name="Woyke T."/>
            <person name="Klenk H.P."/>
            <person name="Bryant D.A."/>
        </authorList>
    </citation>
    <scope>NUCLEOTIDE SEQUENCE [LARGE SCALE GENOMIC DNA]</scope>
    <source>
        <strain evidence="3">ATCC 23779 / DSM 785 / 114-95</strain>
    </source>
</reference>
<feature type="signal peptide" evidence="1">
    <location>
        <begin position="1"/>
        <end position="27"/>
    </location>
</feature>
<organism evidence="2 3">
    <name type="scientific">Herpetosiphon aurantiacus (strain ATCC 23779 / DSM 785 / 114-95)</name>
    <dbReference type="NCBI Taxonomy" id="316274"/>
    <lineage>
        <taxon>Bacteria</taxon>
        <taxon>Bacillati</taxon>
        <taxon>Chloroflexota</taxon>
        <taxon>Chloroflexia</taxon>
        <taxon>Herpetosiphonales</taxon>
        <taxon>Herpetosiphonaceae</taxon>
        <taxon>Herpetosiphon</taxon>
    </lineage>
</organism>
<keyword evidence="1" id="KW-0732">Signal</keyword>
<dbReference type="AlphaFoldDB" id="A9B743"/>